<dbReference type="Proteomes" id="UP000317043">
    <property type="component" value="Unassembled WGS sequence"/>
</dbReference>
<reference evidence="1 2" key="1">
    <citation type="submission" date="2019-06" db="EMBL/GenBank/DDBJ databases">
        <title>Sequencing the genomes of 1000 actinobacteria strains.</title>
        <authorList>
            <person name="Klenk H.-P."/>
        </authorList>
    </citation>
    <scope>NUCLEOTIDE SEQUENCE [LARGE SCALE GENOMIC DNA]</scope>
    <source>
        <strain evidence="1 2">DSM 45928</strain>
    </source>
</reference>
<sequence length="31" mass="3447">MTRLTTGNISMERCAHANRQDLATKLTEGVK</sequence>
<comment type="caution">
    <text evidence="1">The sequence shown here is derived from an EMBL/GenBank/DDBJ whole genome shotgun (WGS) entry which is preliminary data.</text>
</comment>
<dbReference type="InParanoid" id="A0A543B481"/>
<gene>
    <name evidence="1" type="ORF">FB566_5213</name>
</gene>
<protein>
    <submittedName>
        <fullName evidence="1">Uncharacterized protein</fullName>
    </submittedName>
</protein>
<proteinExistence type="predicted"/>
<organism evidence="1 2">
    <name type="scientific">Stackebrandtia endophytica</name>
    <dbReference type="NCBI Taxonomy" id="1496996"/>
    <lineage>
        <taxon>Bacteria</taxon>
        <taxon>Bacillati</taxon>
        <taxon>Actinomycetota</taxon>
        <taxon>Actinomycetes</taxon>
        <taxon>Glycomycetales</taxon>
        <taxon>Glycomycetaceae</taxon>
        <taxon>Stackebrandtia</taxon>
    </lineage>
</organism>
<accession>A0A543B481</accession>
<name>A0A543B481_9ACTN</name>
<dbReference type="AlphaFoldDB" id="A0A543B481"/>
<dbReference type="EMBL" id="VFOW01000001">
    <property type="protein sequence ID" value="TQL79603.1"/>
    <property type="molecule type" value="Genomic_DNA"/>
</dbReference>
<evidence type="ECO:0000313" key="2">
    <source>
        <dbReference type="Proteomes" id="UP000317043"/>
    </source>
</evidence>
<keyword evidence="2" id="KW-1185">Reference proteome</keyword>
<evidence type="ECO:0000313" key="1">
    <source>
        <dbReference type="EMBL" id="TQL79603.1"/>
    </source>
</evidence>